<keyword evidence="4" id="KW-1185">Reference proteome</keyword>
<feature type="coiled-coil region" evidence="1">
    <location>
        <begin position="39"/>
        <end position="66"/>
    </location>
</feature>
<accession>A0A177ZI57</accession>
<feature type="transmembrane region" description="Helical" evidence="2">
    <location>
        <begin position="171"/>
        <end position="190"/>
    </location>
</feature>
<dbReference type="Pfam" id="PF04854">
    <property type="entry name" value="DUF624"/>
    <property type="match status" value="1"/>
</dbReference>
<feature type="transmembrane region" description="Helical" evidence="2">
    <location>
        <begin position="138"/>
        <end position="165"/>
    </location>
</feature>
<evidence type="ECO:0000313" key="3">
    <source>
        <dbReference type="EMBL" id="OAK67293.1"/>
    </source>
</evidence>
<evidence type="ECO:0000313" key="4">
    <source>
        <dbReference type="Proteomes" id="UP000077881"/>
    </source>
</evidence>
<feature type="transmembrane region" description="Helical" evidence="2">
    <location>
        <begin position="102"/>
        <end position="126"/>
    </location>
</feature>
<dbReference type="Proteomes" id="UP000077881">
    <property type="component" value="Unassembled WGS sequence"/>
</dbReference>
<gene>
    <name evidence="3" type="ORF">ABB05_19230</name>
</gene>
<organism evidence="3 4">
    <name type="scientific">Lederbergia galactosidilytica</name>
    <dbReference type="NCBI Taxonomy" id="217031"/>
    <lineage>
        <taxon>Bacteria</taxon>
        <taxon>Bacillati</taxon>
        <taxon>Bacillota</taxon>
        <taxon>Bacilli</taxon>
        <taxon>Bacillales</taxon>
        <taxon>Bacillaceae</taxon>
        <taxon>Lederbergia</taxon>
    </lineage>
</organism>
<keyword evidence="2" id="KW-0812">Transmembrane</keyword>
<feature type="transmembrane region" description="Helical" evidence="2">
    <location>
        <begin position="76"/>
        <end position="96"/>
    </location>
</feature>
<dbReference type="AlphaFoldDB" id="A0A177ZI57"/>
<dbReference type="InterPro" id="IPR006938">
    <property type="entry name" value="DUF624"/>
</dbReference>
<keyword evidence="1" id="KW-0175">Coiled coil</keyword>
<dbReference type="PATRIC" id="fig|217031.6.peg.4175"/>
<keyword evidence="2" id="KW-1133">Transmembrane helix</keyword>
<name>A0A177ZI57_9BACI</name>
<dbReference type="RefSeq" id="WP_064468735.1">
    <property type="nucleotide sequence ID" value="NZ_LDJR01000060.1"/>
</dbReference>
<comment type="caution">
    <text evidence="3">The sequence shown here is derived from an EMBL/GenBank/DDBJ whole genome shotgun (WGS) entry which is preliminary data.</text>
</comment>
<proteinExistence type="predicted"/>
<evidence type="ECO:0008006" key="5">
    <source>
        <dbReference type="Google" id="ProtNLM"/>
    </source>
</evidence>
<feature type="transmembrane region" description="Helical" evidence="2">
    <location>
        <begin position="20"/>
        <end position="43"/>
    </location>
</feature>
<reference evidence="3 4" key="1">
    <citation type="submission" date="2015-05" db="EMBL/GenBank/DDBJ databases">
        <title>Comparison of genome.</title>
        <authorList>
            <person name="Zheng Z."/>
            <person name="Sun M."/>
        </authorList>
    </citation>
    <scope>NUCLEOTIDE SEQUENCE [LARGE SCALE GENOMIC DNA]</scope>
    <source>
        <strain evidence="3 4">G25-74</strain>
    </source>
</reference>
<protein>
    <recommendedName>
        <fullName evidence="5">DUF624 domain-containing protein</fullName>
    </recommendedName>
</protein>
<dbReference type="EMBL" id="LDJR01000060">
    <property type="protein sequence ID" value="OAK67293.1"/>
    <property type="molecule type" value="Genomic_DNA"/>
</dbReference>
<evidence type="ECO:0000256" key="1">
    <source>
        <dbReference type="SAM" id="Coils"/>
    </source>
</evidence>
<evidence type="ECO:0000256" key="2">
    <source>
        <dbReference type="SAM" id="Phobius"/>
    </source>
</evidence>
<sequence>MGKRALEVFQKLYQYFQVSFYFWVFILKGFVIYSLVPACTALLRTMEELRQKNNEEKENVGQVFSRHFRNYKSKRLLSFLFAIIMIVSYSSLVLLNKMENNLALILTILFIYLIAINIVIFTYTIFYLGYRNWSSKEVVILAFISMVKHFMTSIYVLIVILILLVAAYINFLFFLITAPFLYGMAVNIVMHKLIEESRIS</sequence>
<keyword evidence="2" id="KW-0472">Membrane</keyword>